<comment type="caution">
    <text evidence="2">The sequence shown here is derived from an EMBL/GenBank/DDBJ whole genome shotgun (WGS) entry which is preliminary data.</text>
</comment>
<accession>A0AAV7W4X5</accession>
<organism evidence="2 3">
    <name type="scientific">Pleurodeles waltl</name>
    <name type="common">Iberian ribbed newt</name>
    <dbReference type="NCBI Taxonomy" id="8319"/>
    <lineage>
        <taxon>Eukaryota</taxon>
        <taxon>Metazoa</taxon>
        <taxon>Chordata</taxon>
        <taxon>Craniata</taxon>
        <taxon>Vertebrata</taxon>
        <taxon>Euteleostomi</taxon>
        <taxon>Amphibia</taxon>
        <taxon>Batrachia</taxon>
        <taxon>Caudata</taxon>
        <taxon>Salamandroidea</taxon>
        <taxon>Salamandridae</taxon>
        <taxon>Pleurodelinae</taxon>
        <taxon>Pleurodeles</taxon>
    </lineage>
</organism>
<gene>
    <name evidence="2" type="ORF">NDU88_003196</name>
</gene>
<name>A0AAV7W4X5_PLEWA</name>
<evidence type="ECO:0000256" key="1">
    <source>
        <dbReference type="SAM" id="MobiDB-lite"/>
    </source>
</evidence>
<keyword evidence="3" id="KW-1185">Reference proteome</keyword>
<sequence length="191" mass="20830">MRPLSRGVYFEIPAGTHPNIIKIEQESIVRGRGLATGYDGRLKRVLREAAGLGPGTRTLTLWGHRASFRCCGSSRRAPQRRQRFLEASRACNPGWTGAAWRQPGTEPGAAVSSVFRAWRSRVRPDGAGMERVLLGVHAFAPHHHHPGQLYLLPLVRGLRLGPGPSALCGQPSGPGLAPPSEQLERGWRRAS</sequence>
<evidence type="ECO:0000313" key="3">
    <source>
        <dbReference type="Proteomes" id="UP001066276"/>
    </source>
</evidence>
<dbReference type="Proteomes" id="UP001066276">
    <property type="component" value="Chromosome 1_2"/>
</dbReference>
<feature type="compositionally biased region" description="Basic and acidic residues" evidence="1">
    <location>
        <begin position="182"/>
        <end position="191"/>
    </location>
</feature>
<evidence type="ECO:0000313" key="2">
    <source>
        <dbReference type="EMBL" id="KAJ1207806.1"/>
    </source>
</evidence>
<reference evidence="2" key="1">
    <citation type="journal article" date="2022" name="bioRxiv">
        <title>Sequencing and chromosome-scale assembly of the giantPleurodeles waltlgenome.</title>
        <authorList>
            <person name="Brown T."/>
            <person name="Elewa A."/>
            <person name="Iarovenko S."/>
            <person name="Subramanian E."/>
            <person name="Araus A.J."/>
            <person name="Petzold A."/>
            <person name="Susuki M."/>
            <person name="Suzuki K.-i.T."/>
            <person name="Hayashi T."/>
            <person name="Toyoda A."/>
            <person name="Oliveira C."/>
            <person name="Osipova E."/>
            <person name="Leigh N.D."/>
            <person name="Simon A."/>
            <person name="Yun M.H."/>
        </authorList>
    </citation>
    <scope>NUCLEOTIDE SEQUENCE</scope>
    <source>
        <strain evidence="2">20211129_DDA</strain>
        <tissue evidence="2">Liver</tissue>
    </source>
</reference>
<feature type="region of interest" description="Disordered" evidence="1">
    <location>
        <begin position="165"/>
        <end position="191"/>
    </location>
</feature>
<dbReference type="EMBL" id="JANPWB010000002">
    <property type="protein sequence ID" value="KAJ1207806.1"/>
    <property type="molecule type" value="Genomic_DNA"/>
</dbReference>
<dbReference type="AlphaFoldDB" id="A0AAV7W4X5"/>
<proteinExistence type="predicted"/>
<protein>
    <submittedName>
        <fullName evidence="2">Uncharacterized protein</fullName>
    </submittedName>
</protein>